<proteinExistence type="predicted"/>
<feature type="domain" description="Reverse transcriptase" evidence="1">
    <location>
        <begin position="37"/>
        <end position="145"/>
    </location>
</feature>
<keyword evidence="3" id="KW-1185">Reference proteome</keyword>
<evidence type="ECO:0000313" key="2">
    <source>
        <dbReference type="EMBL" id="KAA3673705.1"/>
    </source>
</evidence>
<comment type="caution">
    <text evidence="2">The sequence shown here is derived from an EMBL/GenBank/DDBJ whole genome shotgun (WGS) entry which is preliminary data.</text>
</comment>
<name>A0A5J4NDY2_9TREM</name>
<dbReference type="EMBL" id="QNGE01003706">
    <property type="protein sequence ID" value="KAA3673705.1"/>
    <property type="molecule type" value="Genomic_DNA"/>
</dbReference>
<dbReference type="Proteomes" id="UP000324629">
    <property type="component" value="Unassembled WGS sequence"/>
</dbReference>
<evidence type="ECO:0000313" key="3">
    <source>
        <dbReference type="Proteomes" id="UP000324629"/>
    </source>
</evidence>
<dbReference type="PRINTS" id="PR01345">
    <property type="entry name" value="CERVTRCPTASE"/>
</dbReference>
<dbReference type="AlphaFoldDB" id="A0A5J4NDY2"/>
<dbReference type="Pfam" id="PF00078">
    <property type="entry name" value="RVT_1"/>
    <property type="match status" value="1"/>
</dbReference>
<gene>
    <name evidence="2" type="ORF">DEA37_0003356</name>
</gene>
<dbReference type="InterPro" id="IPR000477">
    <property type="entry name" value="RT_dom"/>
</dbReference>
<evidence type="ECO:0000259" key="1">
    <source>
        <dbReference type="Pfam" id="PF00078"/>
    </source>
</evidence>
<organism evidence="2 3">
    <name type="scientific">Paragonimus westermani</name>
    <dbReference type="NCBI Taxonomy" id="34504"/>
    <lineage>
        <taxon>Eukaryota</taxon>
        <taxon>Metazoa</taxon>
        <taxon>Spiralia</taxon>
        <taxon>Lophotrochozoa</taxon>
        <taxon>Platyhelminthes</taxon>
        <taxon>Trematoda</taxon>
        <taxon>Digenea</taxon>
        <taxon>Plagiorchiida</taxon>
        <taxon>Troglotremata</taxon>
        <taxon>Troglotrematidae</taxon>
        <taxon>Paragonimus</taxon>
    </lineage>
</organism>
<sequence>MVTPKRRRDYVYMTAKSLTTEQAGSQNGSEIHTGSNNLFSFTQHGFIPNRSCVTNMLIFMDSLTEAKYNGLISDSTSFDFAKAFDRIPHGPLKHELEAYGIQGEVLSWIASFLDNRTFRVNTGSDLPSPSFISAGVPQGSVLGPSNVLLYADDLKVCNSTDPTALQIDLDAIESWSDDWSLPLNDNNCVHMSLGGDSDNAFMIHSASDTVDIMRIDLKKDMRIWLSSNLSVTYHHEMAAKRGFAALMMIKRTFPRMDKKAFQTHYGIFIRPLLEYANQVVYNGLKREILAVERVQRAATKMVAGLSNVTYKSRLEILDLYPLEFRRLRGDLILTHFFSRGGLAEQFFTVANDDGRRGHNRKVFKRRPRTFLRQQFFSCRVINYWNSLPSEVVSSASMDRFKALLDSHSTQIALCE</sequence>
<reference evidence="2 3" key="1">
    <citation type="journal article" date="2019" name="Gigascience">
        <title>Whole-genome sequence of the oriental lung fluke Paragonimus westermani.</title>
        <authorList>
            <person name="Oey H."/>
            <person name="Zakrzewski M."/>
            <person name="Narain K."/>
            <person name="Devi K.R."/>
            <person name="Agatsuma T."/>
            <person name="Nawaratna S."/>
            <person name="Gobert G.N."/>
            <person name="Jones M.K."/>
            <person name="Ragan M.A."/>
            <person name="McManus D.P."/>
            <person name="Krause L."/>
        </authorList>
    </citation>
    <scope>NUCLEOTIDE SEQUENCE [LARGE SCALE GENOMIC DNA]</scope>
    <source>
        <strain evidence="2 3">IND2009</strain>
    </source>
</reference>
<accession>A0A5J4NDY2</accession>
<dbReference type="PANTHER" id="PTHR33332">
    <property type="entry name" value="REVERSE TRANSCRIPTASE DOMAIN-CONTAINING PROTEIN"/>
    <property type="match status" value="1"/>
</dbReference>
<protein>
    <recommendedName>
        <fullName evidence="1">Reverse transcriptase domain-containing protein</fullName>
    </recommendedName>
</protein>